<proteinExistence type="predicted"/>
<feature type="chain" id="PRO_5043651366" evidence="1">
    <location>
        <begin position="30"/>
        <end position="209"/>
    </location>
</feature>
<accession>A0AAV1R221</accession>
<dbReference type="Proteomes" id="UP001314170">
    <property type="component" value="Unassembled WGS sequence"/>
</dbReference>
<dbReference type="AlphaFoldDB" id="A0AAV1R221"/>
<dbReference type="EMBL" id="CAWUPB010000851">
    <property type="protein sequence ID" value="CAK7326439.1"/>
    <property type="molecule type" value="Genomic_DNA"/>
</dbReference>
<feature type="signal peptide" evidence="1">
    <location>
        <begin position="1"/>
        <end position="29"/>
    </location>
</feature>
<name>A0AAV1R221_9ROSI</name>
<keyword evidence="1" id="KW-0732">Signal</keyword>
<sequence length="209" mass="23111">MEKAFFKMTFLALLLFIATCVSFSAVSRADGSVFLPCKSDSDCQAIECASGTARCINNNCECDSTVESILASDCKHDKDCVNGPRYIELVFESVKPEDLILVLIPELTQQNAFVILTAPFNVLRDVVSVLIRPMNVFACHPKKRLPDPHYPLLALAMEDALRSAAECHRDIECSSQPVETSAESILPSAARELSCKTTKDCDPKEKMEW</sequence>
<evidence type="ECO:0000313" key="2">
    <source>
        <dbReference type="EMBL" id="CAK7326439.1"/>
    </source>
</evidence>
<keyword evidence="3" id="KW-1185">Reference proteome</keyword>
<evidence type="ECO:0000256" key="1">
    <source>
        <dbReference type="SAM" id="SignalP"/>
    </source>
</evidence>
<comment type="caution">
    <text evidence="2">The sequence shown here is derived from an EMBL/GenBank/DDBJ whole genome shotgun (WGS) entry which is preliminary data.</text>
</comment>
<reference evidence="2 3" key="1">
    <citation type="submission" date="2024-01" db="EMBL/GenBank/DDBJ databases">
        <authorList>
            <person name="Waweru B."/>
        </authorList>
    </citation>
    <scope>NUCLEOTIDE SEQUENCE [LARGE SCALE GENOMIC DNA]</scope>
</reference>
<protein>
    <submittedName>
        <fullName evidence="2">Uncharacterized protein</fullName>
    </submittedName>
</protein>
<organism evidence="2 3">
    <name type="scientific">Dovyalis caffra</name>
    <dbReference type="NCBI Taxonomy" id="77055"/>
    <lineage>
        <taxon>Eukaryota</taxon>
        <taxon>Viridiplantae</taxon>
        <taxon>Streptophyta</taxon>
        <taxon>Embryophyta</taxon>
        <taxon>Tracheophyta</taxon>
        <taxon>Spermatophyta</taxon>
        <taxon>Magnoliopsida</taxon>
        <taxon>eudicotyledons</taxon>
        <taxon>Gunneridae</taxon>
        <taxon>Pentapetalae</taxon>
        <taxon>rosids</taxon>
        <taxon>fabids</taxon>
        <taxon>Malpighiales</taxon>
        <taxon>Salicaceae</taxon>
        <taxon>Flacourtieae</taxon>
        <taxon>Dovyalis</taxon>
    </lineage>
</organism>
<gene>
    <name evidence="2" type="ORF">DCAF_LOCUS4139</name>
</gene>
<evidence type="ECO:0000313" key="3">
    <source>
        <dbReference type="Proteomes" id="UP001314170"/>
    </source>
</evidence>